<protein>
    <submittedName>
        <fullName evidence="2">Uncharacterized protein</fullName>
    </submittedName>
</protein>
<proteinExistence type="predicted"/>
<reference evidence="2 3" key="1">
    <citation type="submission" date="2023-05" db="EMBL/GenBank/DDBJ databases">
        <title>B98-5 Cell Line De Novo Hybrid Assembly: An Optical Mapping Approach.</title>
        <authorList>
            <person name="Kananen K."/>
            <person name="Auerbach J.A."/>
            <person name="Kautto E."/>
            <person name="Blachly J.S."/>
        </authorList>
    </citation>
    <scope>NUCLEOTIDE SEQUENCE [LARGE SCALE GENOMIC DNA]</scope>
    <source>
        <strain evidence="2">B95-8</strain>
        <tissue evidence="2">Cell line</tissue>
    </source>
</reference>
<evidence type="ECO:0000313" key="2">
    <source>
        <dbReference type="EMBL" id="KAK2113847.1"/>
    </source>
</evidence>
<sequence length="74" mass="8210">MGLWVGWSMLDGAGRSEEEGLSRSREAAERPENFQRPSEVGQDSTLGDGGENGYDVKLETILELNVIEFLFYLG</sequence>
<dbReference type="Proteomes" id="UP001266305">
    <property type="component" value="Unassembled WGS sequence"/>
</dbReference>
<keyword evidence="3" id="KW-1185">Reference proteome</keyword>
<gene>
    <name evidence="2" type="ORF">P7K49_008113</name>
</gene>
<dbReference type="EMBL" id="JASSZA010000004">
    <property type="protein sequence ID" value="KAK2113847.1"/>
    <property type="molecule type" value="Genomic_DNA"/>
</dbReference>
<feature type="compositionally biased region" description="Basic and acidic residues" evidence="1">
    <location>
        <begin position="14"/>
        <end position="33"/>
    </location>
</feature>
<feature type="region of interest" description="Disordered" evidence="1">
    <location>
        <begin position="14"/>
        <end position="51"/>
    </location>
</feature>
<comment type="caution">
    <text evidence="2">The sequence shown here is derived from an EMBL/GenBank/DDBJ whole genome shotgun (WGS) entry which is preliminary data.</text>
</comment>
<evidence type="ECO:0000256" key="1">
    <source>
        <dbReference type="SAM" id="MobiDB-lite"/>
    </source>
</evidence>
<evidence type="ECO:0000313" key="3">
    <source>
        <dbReference type="Proteomes" id="UP001266305"/>
    </source>
</evidence>
<organism evidence="2 3">
    <name type="scientific">Saguinus oedipus</name>
    <name type="common">Cotton-top tamarin</name>
    <name type="synonym">Oedipomidas oedipus</name>
    <dbReference type="NCBI Taxonomy" id="9490"/>
    <lineage>
        <taxon>Eukaryota</taxon>
        <taxon>Metazoa</taxon>
        <taxon>Chordata</taxon>
        <taxon>Craniata</taxon>
        <taxon>Vertebrata</taxon>
        <taxon>Euteleostomi</taxon>
        <taxon>Mammalia</taxon>
        <taxon>Eutheria</taxon>
        <taxon>Euarchontoglires</taxon>
        <taxon>Primates</taxon>
        <taxon>Haplorrhini</taxon>
        <taxon>Platyrrhini</taxon>
        <taxon>Cebidae</taxon>
        <taxon>Callitrichinae</taxon>
        <taxon>Saguinus</taxon>
    </lineage>
</organism>
<accession>A0ABQ9VWX5</accession>
<name>A0ABQ9VWX5_SAGOE</name>